<dbReference type="CDD" id="cd02440">
    <property type="entry name" value="AdoMet_MTases"/>
    <property type="match status" value="1"/>
</dbReference>
<keyword evidence="3" id="KW-1185">Reference proteome</keyword>
<evidence type="ECO:0000313" key="2">
    <source>
        <dbReference type="EMBL" id="CZT12509.1"/>
    </source>
</evidence>
<accession>A0A1E1LRM8</accession>
<dbReference type="OrthoDB" id="417697at2759"/>
<evidence type="ECO:0000259" key="1">
    <source>
        <dbReference type="Pfam" id="PF08242"/>
    </source>
</evidence>
<dbReference type="Gene3D" id="3.40.50.150">
    <property type="entry name" value="Vaccinia Virus protein VP39"/>
    <property type="match status" value="1"/>
</dbReference>
<dbReference type="EMBL" id="FJUX01000162">
    <property type="protein sequence ID" value="CZT12509.1"/>
    <property type="molecule type" value="Genomic_DNA"/>
</dbReference>
<reference evidence="3" key="1">
    <citation type="submission" date="2016-03" db="EMBL/GenBank/DDBJ databases">
        <authorList>
            <person name="Guldener U."/>
        </authorList>
    </citation>
    <scope>NUCLEOTIDE SEQUENCE [LARGE SCALE GENOMIC DNA]</scope>
    <source>
        <strain evidence="3">04CH-RAC-A.6.1</strain>
    </source>
</reference>
<sequence>MSDPEEISYMLRENKTADESRRLDTQHSFINTFGPPEQIHSSIPKDGIVRIADIATGTGIFMQDLSAILSKTPTFDNRPRQYVGFDISRDFFPETHSEEFTYVQHNVLRSFPEEHLGKYDLVHVRLLVAALKKDEIPIALENVVELLAPGGYIQWDEWDFPSIQLPSAPAPVLQTMDDFIKFCASLGFARDIGSMLHSELSQDSTIDQHFLSKSRWYNLRDEETKGKSSEMARVWWVGAVRSLWPIMLARDERGVVREKEVVGRLVEEKVGVMKEWFDQGGVPGIPLVVVCGKKMEF</sequence>
<protein>
    <recommendedName>
        <fullName evidence="1">Methyltransferase type 12 domain-containing protein</fullName>
    </recommendedName>
</protein>
<organism evidence="2 3">
    <name type="scientific">Rhynchosporium agropyri</name>
    <dbReference type="NCBI Taxonomy" id="914238"/>
    <lineage>
        <taxon>Eukaryota</taxon>
        <taxon>Fungi</taxon>
        <taxon>Dikarya</taxon>
        <taxon>Ascomycota</taxon>
        <taxon>Pezizomycotina</taxon>
        <taxon>Leotiomycetes</taxon>
        <taxon>Helotiales</taxon>
        <taxon>Ploettnerulaceae</taxon>
        <taxon>Rhynchosporium</taxon>
    </lineage>
</organism>
<dbReference type="AlphaFoldDB" id="A0A1E1LRM8"/>
<evidence type="ECO:0000313" key="3">
    <source>
        <dbReference type="Proteomes" id="UP000178912"/>
    </source>
</evidence>
<proteinExistence type="predicted"/>
<dbReference type="InterPro" id="IPR029063">
    <property type="entry name" value="SAM-dependent_MTases_sf"/>
</dbReference>
<gene>
    <name evidence="2" type="ORF">RAG0_16311</name>
</gene>
<dbReference type="SUPFAM" id="SSF53335">
    <property type="entry name" value="S-adenosyl-L-methionine-dependent methyltransferases"/>
    <property type="match status" value="1"/>
</dbReference>
<dbReference type="InterPro" id="IPR013217">
    <property type="entry name" value="Methyltransf_12"/>
</dbReference>
<feature type="domain" description="Methyltransferase type 12" evidence="1">
    <location>
        <begin position="53"/>
        <end position="153"/>
    </location>
</feature>
<name>A0A1E1LRM8_9HELO</name>
<dbReference type="Proteomes" id="UP000178912">
    <property type="component" value="Unassembled WGS sequence"/>
</dbReference>
<dbReference type="Pfam" id="PF08242">
    <property type="entry name" value="Methyltransf_12"/>
    <property type="match status" value="1"/>
</dbReference>